<feature type="domain" description="LysM" evidence="4">
    <location>
        <begin position="355"/>
        <end position="398"/>
    </location>
</feature>
<dbReference type="SMART" id="SM00257">
    <property type="entry name" value="LysM"/>
    <property type="match status" value="3"/>
</dbReference>
<dbReference type="EMBL" id="BLVO01000016">
    <property type="protein sequence ID" value="GFM34739.1"/>
    <property type="molecule type" value="Genomic_DNA"/>
</dbReference>
<accession>A0A7J0BM70</accession>
<evidence type="ECO:0000313" key="5">
    <source>
        <dbReference type="EMBL" id="GFM34739.1"/>
    </source>
</evidence>
<dbReference type="PANTHER" id="PTHR33734">
    <property type="entry name" value="LYSM DOMAIN-CONTAINING GPI-ANCHORED PROTEIN 2"/>
    <property type="match status" value="1"/>
</dbReference>
<dbReference type="SUPFAM" id="SSF54106">
    <property type="entry name" value="LysM domain"/>
    <property type="match status" value="3"/>
</dbReference>
<dbReference type="SUPFAM" id="SSF53955">
    <property type="entry name" value="Lysozyme-like"/>
    <property type="match status" value="1"/>
</dbReference>
<dbReference type="PROSITE" id="PS00922">
    <property type="entry name" value="TRANSGLYCOSYLASE"/>
    <property type="match status" value="1"/>
</dbReference>
<feature type="region of interest" description="Disordered" evidence="3">
    <location>
        <begin position="38"/>
        <end position="69"/>
    </location>
</feature>
<comment type="caution">
    <text evidence="5">The sequence shown here is derived from an EMBL/GenBank/DDBJ whole genome shotgun (WGS) entry which is preliminary data.</text>
</comment>
<dbReference type="Proteomes" id="UP000503840">
    <property type="component" value="Unassembled WGS sequence"/>
</dbReference>
<evidence type="ECO:0000259" key="4">
    <source>
        <dbReference type="PROSITE" id="PS51782"/>
    </source>
</evidence>
<organism evidence="5 6">
    <name type="scientific">Desulfovibrio subterraneus</name>
    <dbReference type="NCBI Taxonomy" id="2718620"/>
    <lineage>
        <taxon>Bacteria</taxon>
        <taxon>Pseudomonadati</taxon>
        <taxon>Thermodesulfobacteriota</taxon>
        <taxon>Desulfovibrionia</taxon>
        <taxon>Desulfovibrionales</taxon>
        <taxon>Desulfovibrionaceae</taxon>
        <taxon>Desulfovibrio</taxon>
    </lineage>
</organism>
<dbReference type="PANTHER" id="PTHR33734:SF22">
    <property type="entry name" value="MEMBRANE-BOUND LYTIC MUREIN TRANSGLYCOSYLASE D"/>
    <property type="match status" value="1"/>
</dbReference>
<dbReference type="CDD" id="cd16894">
    <property type="entry name" value="MltD-like"/>
    <property type="match status" value="1"/>
</dbReference>
<evidence type="ECO:0000256" key="3">
    <source>
        <dbReference type="SAM" id="MobiDB-lite"/>
    </source>
</evidence>
<feature type="compositionally biased region" description="Polar residues" evidence="3">
    <location>
        <begin position="53"/>
        <end position="68"/>
    </location>
</feature>
<dbReference type="GO" id="GO:0008933">
    <property type="term" value="F:peptidoglycan lytic transglycosylase activity"/>
    <property type="evidence" value="ECO:0007669"/>
    <property type="project" value="InterPro"/>
</dbReference>
<dbReference type="Pfam" id="PF01464">
    <property type="entry name" value="SLT"/>
    <property type="match status" value="1"/>
</dbReference>
<dbReference type="CDD" id="cd00118">
    <property type="entry name" value="LysM"/>
    <property type="match status" value="2"/>
</dbReference>
<dbReference type="InterPro" id="IPR036779">
    <property type="entry name" value="LysM_dom_sf"/>
</dbReference>
<evidence type="ECO:0000313" key="6">
    <source>
        <dbReference type="Proteomes" id="UP000503840"/>
    </source>
</evidence>
<dbReference type="InterPro" id="IPR008258">
    <property type="entry name" value="Transglycosylase_SLT_dom_1"/>
</dbReference>
<gene>
    <name evidence="5" type="ORF">DSM101010T_31040</name>
</gene>
<feature type="domain" description="LysM" evidence="4">
    <location>
        <begin position="490"/>
        <end position="534"/>
    </location>
</feature>
<dbReference type="InterPro" id="IPR000189">
    <property type="entry name" value="Transglyc_AS"/>
</dbReference>
<sequence length="537" mass="59955">MIIGLMLVFSLGACAPKQTVLDSGPVVKAPVDGAVCEPGSIQASGDPDVPSEDVSSLDETPGQDSSPLTAEEQEALNTRLDINIDMDDSDREIVEQYFKYFTHSRREVFERYLERAELYLPYARKVFKDKGLPDEVVYLAFVESGFNPNAYSRAGAAGMWQFMPYTGRKYGLKYDWWIDERRDPFKATHAAADYLNKLYADFGDWYLAIAAYNAGEGKIGRAMKGTGAESFFELTQKNDQLSHKAQLRQETRHYVPKFLAIVKIMRNLEKLGFKPISLDCGVELAEMRVKGGTDLLALSESCGLEWKTFSSYNPAFSRQVSPPDHDATIYLPAKQLAAASTFVASSKSRPYAGWKSYSIKSGDSWYRISRKFNVPVTVLKSVNKNSSNVLRVGQLVMIPGGGSSSAVAWDMSRAKTRSIAQKRSNYRVQTGDTLSAISRETGVSLQTLMEANGLTAKSMLKVGQKLYVPDNSFKKTVASRKQAEEVKKSIVYSVRRGESLWSIARKFGVSHQDVMRWNQLDKQSQLHPGDQIKLFVN</sequence>
<proteinExistence type="inferred from homology"/>
<dbReference type="GO" id="GO:0071555">
    <property type="term" value="P:cell wall organization"/>
    <property type="evidence" value="ECO:0007669"/>
    <property type="project" value="UniProtKB-KW"/>
</dbReference>
<keyword evidence="2" id="KW-0961">Cell wall biogenesis/degradation</keyword>
<dbReference type="Gene3D" id="3.10.350.10">
    <property type="entry name" value="LysM domain"/>
    <property type="match status" value="3"/>
</dbReference>
<dbReference type="AlphaFoldDB" id="A0A7J0BM70"/>
<dbReference type="GO" id="GO:0000270">
    <property type="term" value="P:peptidoglycan metabolic process"/>
    <property type="evidence" value="ECO:0007669"/>
    <property type="project" value="InterPro"/>
</dbReference>
<evidence type="ECO:0000256" key="2">
    <source>
        <dbReference type="ARBA" id="ARBA00023316"/>
    </source>
</evidence>
<dbReference type="GO" id="GO:0016020">
    <property type="term" value="C:membrane"/>
    <property type="evidence" value="ECO:0007669"/>
    <property type="project" value="InterPro"/>
</dbReference>
<evidence type="ECO:0000256" key="1">
    <source>
        <dbReference type="ARBA" id="ARBA00007734"/>
    </source>
</evidence>
<dbReference type="Pfam" id="PF01476">
    <property type="entry name" value="LysM"/>
    <property type="match status" value="3"/>
</dbReference>
<feature type="domain" description="LysM" evidence="4">
    <location>
        <begin position="424"/>
        <end position="468"/>
    </location>
</feature>
<keyword evidence="6" id="KW-1185">Reference proteome</keyword>
<reference evidence="5 6" key="1">
    <citation type="submission" date="2020-05" db="EMBL/GenBank/DDBJ databases">
        <title>Draft genome sequence of Desulfovibrio sp. strain HN2T.</title>
        <authorList>
            <person name="Ueno A."/>
            <person name="Tamazawa S."/>
            <person name="Tamamura S."/>
            <person name="Murakami T."/>
            <person name="Kiyama T."/>
            <person name="Inomata H."/>
            <person name="Amano Y."/>
            <person name="Miyakawa K."/>
            <person name="Tamaki H."/>
            <person name="Naganuma T."/>
            <person name="Kaneko K."/>
        </authorList>
    </citation>
    <scope>NUCLEOTIDE SEQUENCE [LARGE SCALE GENOMIC DNA]</scope>
    <source>
        <strain evidence="5 6">HN2</strain>
    </source>
</reference>
<dbReference type="PROSITE" id="PS51782">
    <property type="entry name" value="LYSM"/>
    <property type="match status" value="3"/>
</dbReference>
<dbReference type="Gene3D" id="1.10.530.10">
    <property type="match status" value="1"/>
</dbReference>
<name>A0A7J0BM70_9BACT</name>
<dbReference type="InterPro" id="IPR023346">
    <property type="entry name" value="Lysozyme-like_dom_sf"/>
</dbReference>
<protein>
    <submittedName>
        <fullName evidence="5">Lytic transglycosylase</fullName>
    </submittedName>
</protein>
<comment type="similarity">
    <text evidence="1">Belongs to the transglycosylase Slt family.</text>
</comment>
<dbReference type="InterPro" id="IPR018392">
    <property type="entry name" value="LysM"/>
</dbReference>
<dbReference type="FunFam" id="3.10.350.10:FF:000003">
    <property type="entry name" value="Membrane-bound lytic murein transglycosylase D"/>
    <property type="match status" value="1"/>
</dbReference>